<dbReference type="AlphaFoldDB" id="S9V695"/>
<reference evidence="2 3" key="1">
    <citation type="journal article" date="2013" name="PLoS ONE">
        <title>Predicting the Proteins of Angomonas deanei, Strigomonas culicis and Their Respective Endosymbionts Reveals New Aspects of the Trypanosomatidae Family.</title>
        <authorList>
            <person name="Motta M.C."/>
            <person name="Martins A.C."/>
            <person name="de Souza S.S."/>
            <person name="Catta-Preta C.M."/>
            <person name="Silva R."/>
            <person name="Klein C.C."/>
            <person name="de Almeida L.G."/>
            <person name="de Lima Cunha O."/>
            <person name="Ciapina L.P."/>
            <person name="Brocchi M."/>
            <person name="Colabardini A.C."/>
            <person name="de Araujo Lima B."/>
            <person name="Machado C.R."/>
            <person name="de Almeida Soares C.M."/>
            <person name="Probst C.M."/>
            <person name="de Menezes C.B."/>
            <person name="Thompson C.E."/>
            <person name="Bartholomeu D.C."/>
            <person name="Gradia D.F."/>
            <person name="Pavoni D.P."/>
            <person name="Grisard E.C."/>
            <person name="Fantinatti-Garboggini F."/>
            <person name="Marchini F.K."/>
            <person name="Rodrigues-Luiz G.F."/>
            <person name="Wagner G."/>
            <person name="Goldman G.H."/>
            <person name="Fietto J.L."/>
            <person name="Elias M.C."/>
            <person name="Goldman M.H."/>
            <person name="Sagot M.F."/>
            <person name="Pereira M."/>
            <person name="Stoco P.H."/>
            <person name="de Mendonca-Neto R.P."/>
            <person name="Teixeira S.M."/>
            <person name="Maciel T.E."/>
            <person name="de Oliveira Mendes T.A."/>
            <person name="Urmenyi T.P."/>
            <person name="de Souza W."/>
            <person name="Schenkman S."/>
            <person name="de Vasconcelos A.T."/>
        </authorList>
    </citation>
    <scope>NUCLEOTIDE SEQUENCE [LARGE SCALE GENOMIC DNA]</scope>
</reference>
<keyword evidence="3" id="KW-1185">Reference proteome</keyword>
<dbReference type="Gene3D" id="3.40.640.10">
    <property type="entry name" value="Type I PLP-dependent aspartate aminotransferase-like (Major domain)"/>
    <property type="match status" value="1"/>
</dbReference>
<sequence>MHKTLVDWPAVTMKDRHKQTLEVASRKDVTEKISMYEGFGSFHTDNVEDLVNINDKDYRPPTNMPYFAQKVLSMDEIRTLHRQCSPVSLAKKVVAGMKRRREPREPDALEGASPAHSLVTKAAGFNGTPEVVVRSADAEKAEREVYATPVEPCEMGQPFKEKYFDLCDEMLFINHGAFGSALVGGMFIKQQYELLMESEVVEFVDRTLLPLVVHSLRSLSKFFNANPTQMVLLQNATFALNSAMRLIEKDDVVAFCDTEYLAVYKMMFFRCQEVGASFHEIHLLKYLHDEAVMGSDEALTNMICDQLPAKCTTIILDYVTSTTALCMPVFTHLVPALRRKGVTKIIVDGAHAPLQIDLNFNDLRPECQPSVFVGNLHKWFSSPKSAGFMWVNQSNVEHIHSVVLSHGAGEGMLSEFIWDGTRDYGAYLSIPAIVSFWTVQGCGRVREYCSSLLSSVVDMLTSAFRSRKVQRRSMFMSLVELPEELQDDIITAKYIQDVLHDTYKIEVPVKNVDDRFYIRVSVFVYNTAADYVYLRDAVLSIADRWFHSQQRLTLLRQKKIIVKQEAPKDVPCDERIRRQGGCGVSGLDPSLKKKKTAKFS</sequence>
<protein>
    <recommendedName>
        <fullName evidence="4">Aminotransferase class V domain-containing protein</fullName>
    </recommendedName>
</protein>
<dbReference type="PANTHER" id="PTHR43092:SF2">
    <property type="entry name" value="HERCYNYLCYSTEINE SULFOXIDE LYASE"/>
    <property type="match status" value="1"/>
</dbReference>
<gene>
    <name evidence="2" type="ORF">STCU_00628</name>
</gene>
<dbReference type="InterPro" id="IPR015424">
    <property type="entry name" value="PyrdxlP-dep_Trfase"/>
</dbReference>
<evidence type="ECO:0000313" key="3">
    <source>
        <dbReference type="Proteomes" id="UP000015354"/>
    </source>
</evidence>
<dbReference type="OrthoDB" id="5978656at2759"/>
<evidence type="ECO:0000256" key="1">
    <source>
        <dbReference type="ARBA" id="ARBA00022898"/>
    </source>
</evidence>
<comment type="caution">
    <text evidence="2">The sequence shown here is derived from an EMBL/GenBank/DDBJ whole genome shotgun (WGS) entry which is preliminary data.</text>
</comment>
<evidence type="ECO:0000313" key="2">
    <source>
        <dbReference type="EMBL" id="EPY36353.1"/>
    </source>
</evidence>
<dbReference type="PANTHER" id="PTHR43092">
    <property type="entry name" value="L-CYSTEINE DESULFHYDRASE"/>
    <property type="match status" value="1"/>
</dbReference>
<dbReference type="SUPFAM" id="SSF53383">
    <property type="entry name" value="PLP-dependent transferases"/>
    <property type="match status" value="1"/>
</dbReference>
<evidence type="ECO:0008006" key="4">
    <source>
        <dbReference type="Google" id="ProtNLM"/>
    </source>
</evidence>
<dbReference type="EMBL" id="ATMH01000628">
    <property type="protein sequence ID" value="EPY36353.1"/>
    <property type="molecule type" value="Genomic_DNA"/>
</dbReference>
<dbReference type="InterPro" id="IPR015421">
    <property type="entry name" value="PyrdxlP-dep_Trfase_major"/>
</dbReference>
<name>S9V695_9TRYP</name>
<keyword evidence="1" id="KW-0663">Pyridoxal phosphate</keyword>
<organism evidence="2 3">
    <name type="scientific">Strigomonas culicis</name>
    <dbReference type="NCBI Taxonomy" id="28005"/>
    <lineage>
        <taxon>Eukaryota</taxon>
        <taxon>Discoba</taxon>
        <taxon>Euglenozoa</taxon>
        <taxon>Kinetoplastea</taxon>
        <taxon>Metakinetoplastina</taxon>
        <taxon>Trypanosomatida</taxon>
        <taxon>Trypanosomatidae</taxon>
        <taxon>Strigomonadinae</taxon>
        <taxon>Strigomonas</taxon>
    </lineage>
</organism>
<proteinExistence type="predicted"/>
<accession>S9V695</accession>
<dbReference type="Proteomes" id="UP000015354">
    <property type="component" value="Unassembled WGS sequence"/>
</dbReference>